<dbReference type="InterPro" id="IPR043429">
    <property type="entry name" value="ArtM/GltK/GlnP/TcyL/YhdX-like"/>
</dbReference>
<evidence type="ECO:0000256" key="5">
    <source>
        <dbReference type="ARBA" id="ARBA00022989"/>
    </source>
</evidence>
<evidence type="ECO:0000259" key="8">
    <source>
        <dbReference type="PROSITE" id="PS50928"/>
    </source>
</evidence>
<evidence type="ECO:0000256" key="1">
    <source>
        <dbReference type="ARBA" id="ARBA00004651"/>
    </source>
</evidence>
<keyword evidence="6 7" id="KW-0472">Membrane</keyword>
<keyword evidence="4 7" id="KW-0812">Transmembrane</keyword>
<evidence type="ECO:0000256" key="2">
    <source>
        <dbReference type="ARBA" id="ARBA00022448"/>
    </source>
</evidence>
<dbReference type="NCBIfam" id="TIGR01726">
    <property type="entry name" value="HEQRo_perm_3TM"/>
    <property type="match status" value="1"/>
</dbReference>
<feature type="transmembrane region" description="Helical" evidence="7">
    <location>
        <begin position="152"/>
        <end position="179"/>
    </location>
</feature>
<dbReference type="PROSITE" id="PS50928">
    <property type="entry name" value="ABC_TM1"/>
    <property type="match status" value="1"/>
</dbReference>
<feature type="non-terminal residue" evidence="9">
    <location>
        <position position="341"/>
    </location>
</feature>
<name>A0A382IC94_9ZZZZ</name>
<evidence type="ECO:0000256" key="6">
    <source>
        <dbReference type="ARBA" id="ARBA00023136"/>
    </source>
</evidence>
<evidence type="ECO:0000313" key="9">
    <source>
        <dbReference type="EMBL" id="SVB96311.1"/>
    </source>
</evidence>
<dbReference type="PANTHER" id="PTHR30614:SF41">
    <property type="entry name" value="INNER MEMBRANE AMINO-ACID ABC TRANSPORTER PERMEASE PROTEIN YHDY"/>
    <property type="match status" value="1"/>
</dbReference>
<feature type="transmembrane region" description="Helical" evidence="7">
    <location>
        <begin position="120"/>
        <end position="140"/>
    </location>
</feature>
<dbReference type="GO" id="GO:0043190">
    <property type="term" value="C:ATP-binding cassette (ABC) transporter complex"/>
    <property type="evidence" value="ECO:0007669"/>
    <property type="project" value="InterPro"/>
</dbReference>
<evidence type="ECO:0000256" key="4">
    <source>
        <dbReference type="ARBA" id="ARBA00022692"/>
    </source>
</evidence>
<dbReference type="InterPro" id="IPR035906">
    <property type="entry name" value="MetI-like_sf"/>
</dbReference>
<dbReference type="PANTHER" id="PTHR30614">
    <property type="entry name" value="MEMBRANE COMPONENT OF AMINO ACID ABC TRANSPORTER"/>
    <property type="match status" value="1"/>
</dbReference>
<evidence type="ECO:0000256" key="7">
    <source>
        <dbReference type="SAM" id="Phobius"/>
    </source>
</evidence>
<dbReference type="Gene3D" id="1.10.3720.10">
    <property type="entry name" value="MetI-like"/>
    <property type="match status" value="1"/>
</dbReference>
<keyword evidence="2" id="KW-0813">Transport</keyword>
<dbReference type="CDD" id="cd06261">
    <property type="entry name" value="TM_PBP2"/>
    <property type="match status" value="1"/>
</dbReference>
<accession>A0A382IC94</accession>
<dbReference type="EMBL" id="UINC01066031">
    <property type="protein sequence ID" value="SVB96311.1"/>
    <property type="molecule type" value="Genomic_DNA"/>
</dbReference>
<feature type="transmembrane region" description="Helical" evidence="7">
    <location>
        <begin position="94"/>
        <end position="113"/>
    </location>
</feature>
<dbReference type="GO" id="GO:0006865">
    <property type="term" value="P:amino acid transport"/>
    <property type="evidence" value="ECO:0007669"/>
    <property type="project" value="TreeGrafter"/>
</dbReference>
<dbReference type="InterPro" id="IPR010065">
    <property type="entry name" value="AA_ABC_transptr_permease_3TM"/>
</dbReference>
<proteinExistence type="predicted"/>
<dbReference type="SUPFAM" id="SSF161098">
    <property type="entry name" value="MetI-like"/>
    <property type="match status" value="1"/>
</dbReference>
<organism evidence="9">
    <name type="scientific">marine metagenome</name>
    <dbReference type="NCBI Taxonomy" id="408172"/>
    <lineage>
        <taxon>unclassified sequences</taxon>
        <taxon>metagenomes</taxon>
        <taxon>ecological metagenomes</taxon>
    </lineage>
</organism>
<feature type="transmembrane region" description="Helical" evidence="7">
    <location>
        <begin position="200"/>
        <end position="220"/>
    </location>
</feature>
<gene>
    <name evidence="9" type="ORF">METZ01_LOCUS249165</name>
</gene>
<keyword evidence="5 7" id="KW-1133">Transmembrane helix</keyword>
<keyword evidence="3" id="KW-1003">Cell membrane</keyword>
<feature type="transmembrane region" description="Helical" evidence="7">
    <location>
        <begin position="31"/>
        <end position="52"/>
    </location>
</feature>
<evidence type="ECO:0000256" key="3">
    <source>
        <dbReference type="ARBA" id="ARBA00022475"/>
    </source>
</evidence>
<dbReference type="AlphaFoldDB" id="A0A382IC94"/>
<sequence>MKTKQNGNRLAFASSLTWLQRNLFSSPLNTALTLVALAVMYLVFVPIFQWLIVDAYWIGTEPDACPIKTAACWPFIWARFDQLIYGLYPADQRWRINVGVALGILLALPAFIPRFPKKRWLIPLLLVAYPMIGIFLFLGGKFGLPHIATSQWGGFFLTIITAVFVLATSLPTGILLALGRRSSIPLLRIVCTTWIEFWRSVPALVVLFVAIIMFPLFMPADVEVDKLLRALIALSILMSSYLAEVMRGAMQSIPEGQNEAAEALGLGYWPRTFLVILPQAIPVAMPQITSNFIGLFKETTVLLIVGLFDLLGMVQSAASDPAWLSQGVSATGYFFTALFFW</sequence>
<comment type="subcellular location">
    <subcellularLocation>
        <location evidence="1">Cell membrane</location>
        <topology evidence="1">Multi-pass membrane protein</topology>
    </subcellularLocation>
</comment>
<protein>
    <recommendedName>
        <fullName evidence="8">ABC transmembrane type-1 domain-containing protein</fullName>
    </recommendedName>
</protein>
<reference evidence="9" key="1">
    <citation type="submission" date="2018-05" db="EMBL/GenBank/DDBJ databases">
        <authorList>
            <person name="Lanie J.A."/>
            <person name="Ng W.-L."/>
            <person name="Kazmierczak K.M."/>
            <person name="Andrzejewski T.M."/>
            <person name="Davidsen T.M."/>
            <person name="Wayne K.J."/>
            <person name="Tettelin H."/>
            <person name="Glass J.I."/>
            <person name="Rusch D."/>
            <person name="Podicherti R."/>
            <person name="Tsui H.-C.T."/>
            <person name="Winkler M.E."/>
        </authorList>
    </citation>
    <scope>NUCLEOTIDE SEQUENCE</scope>
</reference>
<dbReference type="InterPro" id="IPR000515">
    <property type="entry name" value="MetI-like"/>
</dbReference>
<dbReference type="GO" id="GO:0022857">
    <property type="term" value="F:transmembrane transporter activity"/>
    <property type="evidence" value="ECO:0007669"/>
    <property type="project" value="InterPro"/>
</dbReference>
<dbReference type="Pfam" id="PF00528">
    <property type="entry name" value="BPD_transp_1"/>
    <property type="match status" value="1"/>
</dbReference>
<feature type="domain" description="ABC transmembrane type-1" evidence="8">
    <location>
        <begin position="155"/>
        <end position="341"/>
    </location>
</feature>